<evidence type="ECO:0000313" key="13">
    <source>
        <dbReference type="Proteomes" id="UP000199647"/>
    </source>
</evidence>
<dbReference type="Gene3D" id="3.40.50.720">
    <property type="entry name" value="NAD(P)-binding Rossmann-like Domain"/>
    <property type="match status" value="1"/>
</dbReference>
<dbReference type="GO" id="GO:0008677">
    <property type="term" value="F:2-dehydropantoate 2-reductase activity"/>
    <property type="evidence" value="ECO:0007669"/>
    <property type="project" value="UniProtKB-EC"/>
</dbReference>
<gene>
    <name evidence="12" type="ORF">SAMN05216548_10754</name>
</gene>
<keyword evidence="13" id="KW-1185">Reference proteome</keyword>
<dbReference type="UniPathway" id="UPA00028">
    <property type="reaction ID" value="UER00004"/>
</dbReference>
<proteinExistence type="inferred from homology"/>
<evidence type="ECO:0000256" key="3">
    <source>
        <dbReference type="ARBA" id="ARBA00013014"/>
    </source>
</evidence>
<dbReference type="SUPFAM" id="SSF51735">
    <property type="entry name" value="NAD(P)-binding Rossmann-fold domains"/>
    <property type="match status" value="1"/>
</dbReference>
<dbReference type="Pfam" id="PF02558">
    <property type="entry name" value="ApbA"/>
    <property type="match status" value="1"/>
</dbReference>
<dbReference type="PANTHER" id="PTHR21708:SF26">
    <property type="entry name" value="2-DEHYDROPANTOATE 2-REDUCTASE"/>
    <property type="match status" value="1"/>
</dbReference>
<accession>A0A1H9IC27</accession>
<dbReference type="InterPro" id="IPR013328">
    <property type="entry name" value="6PGD_dom2"/>
</dbReference>
<dbReference type="NCBIfam" id="TIGR00745">
    <property type="entry name" value="apbA_panE"/>
    <property type="match status" value="1"/>
</dbReference>
<dbReference type="GO" id="GO:0005737">
    <property type="term" value="C:cytoplasm"/>
    <property type="evidence" value="ECO:0007669"/>
    <property type="project" value="TreeGrafter"/>
</dbReference>
<dbReference type="InterPro" id="IPR051402">
    <property type="entry name" value="KPR-Related"/>
</dbReference>
<keyword evidence="6" id="KW-0521">NADP</keyword>
<sequence>MSGVEGSGGTGGGPILVWGAGAIGGSVGAALVRAGEEVIFVDQAADHVAAINTSGLKITGPVEEYTVQARAFMPAGVQGTFERVILAVKAHHTGTALDDLAPHVAGNGFVVSAQNGLNEHEIAARIGDERTVGCFVNFGADYLEPGIIHYGGRGAVVLGELDGRRTPRVEDLHRLFSMFDPAAIVTPNIFGYLWAKLIYGAQLFATALTNDSIADVLATERYRPLLTRLAHEIVAVARAEGVSLEAFNGFDPRAFLPEAPASETARSFDEMVAHNRKSAKSHSGIWRDLAVRKRKTEVDAQLGPIVQTGRKHGLRTPITAGIIARIHDIEEGRADLDVAHLDELNRLSDTSPADSGAAA</sequence>
<dbReference type="EC" id="1.1.1.169" evidence="3"/>
<evidence type="ECO:0000256" key="7">
    <source>
        <dbReference type="ARBA" id="ARBA00023002"/>
    </source>
</evidence>
<evidence type="ECO:0000313" key="12">
    <source>
        <dbReference type="EMBL" id="SEQ72104.1"/>
    </source>
</evidence>
<dbReference type="InterPro" id="IPR008927">
    <property type="entry name" value="6-PGluconate_DH-like_C_sf"/>
</dbReference>
<evidence type="ECO:0000256" key="9">
    <source>
        <dbReference type="ARBA" id="ARBA00048793"/>
    </source>
</evidence>
<dbReference type="Pfam" id="PF08546">
    <property type="entry name" value="ApbA_C"/>
    <property type="match status" value="1"/>
</dbReference>
<reference evidence="12 13" key="1">
    <citation type="submission" date="2016-10" db="EMBL/GenBank/DDBJ databases">
        <authorList>
            <person name="de Groot N.N."/>
        </authorList>
    </citation>
    <scope>NUCLEOTIDE SEQUENCE [LARGE SCALE GENOMIC DNA]</scope>
    <source>
        <strain evidence="12 13">A52C2</strain>
    </source>
</reference>
<dbReference type="InterPro" id="IPR013752">
    <property type="entry name" value="KPA_reductase"/>
</dbReference>
<evidence type="ECO:0000256" key="2">
    <source>
        <dbReference type="ARBA" id="ARBA00007870"/>
    </source>
</evidence>
<evidence type="ECO:0000256" key="5">
    <source>
        <dbReference type="ARBA" id="ARBA00022655"/>
    </source>
</evidence>
<evidence type="ECO:0000256" key="6">
    <source>
        <dbReference type="ARBA" id="ARBA00022857"/>
    </source>
</evidence>
<dbReference type="Proteomes" id="UP000199647">
    <property type="component" value="Unassembled WGS sequence"/>
</dbReference>
<keyword evidence="7" id="KW-0560">Oxidoreductase</keyword>
<dbReference type="PANTHER" id="PTHR21708">
    <property type="entry name" value="PROBABLE 2-DEHYDROPANTOATE 2-REDUCTASE"/>
    <property type="match status" value="1"/>
</dbReference>
<feature type="domain" description="Ketopantoate reductase N-terminal" evidence="10">
    <location>
        <begin position="15"/>
        <end position="162"/>
    </location>
</feature>
<protein>
    <recommendedName>
        <fullName evidence="4">2-dehydropantoate 2-reductase</fullName>
        <ecNumber evidence="3">1.1.1.169</ecNumber>
    </recommendedName>
    <alternativeName>
        <fullName evidence="8">Ketopantoate reductase</fullName>
    </alternativeName>
</protein>
<dbReference type="InterPro" id="IPR036291">
    <property type="entry name" value="NAD(P)-bd_dom_sf"/>
</dbReference>
<evidence type="ECO:0000256" key="1">
    <source>
        <dbReference type="ARBA" id="ARBA00004994"/>
    </source>
</evidence>
<name>A0A1H9IC27_9HYPH</name>
<comment type="similarity">
    <text evidence="2">Belongs to the ketopantoate reductase family.</text>
</comment>
<dbReference type="Gene3D" id="1.10.1040.10">
    <property type="entry name" value="N-(1-d-carboxylethyl)-l-norvaline Dehydrogenase, domain 2"/>
    <property type="match status" value="1"/>
</dbReference>
<dbReference type="SUPFAM" id="SSF48179">
    <property type="entry name" value="6-phosphogluconate dehydrogenase C-terminal domain-like"/>
    <property type="match status" value="1"/>
</dbReference>
<dbReference type="InterPro" id="IPR013332">
    <property type="entry name" value="KPR_N"/>
</dbReference>
<dbReference type="STRING" id="1855383.SAMN05216548_10754"/>
<keyword evidence="5" id="KW-0566">Pantothenate biosynthesis</keyword>
<dbReference type="InterPro" id="IPR003710">
    <property type="entry name" value="ApbA"/>
</dbReference>
<dbReference type="AlphaFoldDB" id="A0A1H9IC27"/>
<organism evidence="12 13">
    <name type="scientific">Faunimonas pinastri</name>
    <dbReference type="NCBI Taxonomy" id="1855383"/>
    <lineage>
        <taxon>Bacteria</taxon>
        <taxon>Pseudomonadati</taxon>
        <taxon>Pseudomonadota</taxon>
        <taxon>Alphaproteobacteria</taxon>
        <taxon>Hyphomicrobiales</taxon>
        <taxon>Afifellaceae</taxon>
        <taxon>Faunimonas</taxon>
    </lineage>
</organism>
<comment type="catalytic activity">
    <reaction evidence="9">
        <text>(R)-pantoate + NADP(+) = 2-dehydropantoate + NADPH + H(+)</text>
        <dbReference type="Rhea" id="RHEA:16233"/>
        <dbReference type="ChEBI" id="CHEBI:11561"/>
        <dbReference type="ChEBI" id="CHEBI:15378"/>
        <dbReference type="ChEBI" id="CHEBI:15980"/>
        <dbReference type="ChEBI" id="CHEBI:57783"/>
        <dbReference type="ChEBI" id="CHEBI:58349"/>
        <dbReference type="EC" id="1.1.1.169"/>
    </reaction>
</comment>
<evidence type="ECO:0000259" key="11">
    <source>
        <dbReference type="Pfam" id="PF08546"/>
    </source>
</evidence>
<dbReference type="GO" id="GO:0015940">
    <property type="term" value="P:pantothenate biosynthetic process"/>
    <property type="evidence" value="ECO:0007669"/>
    <property type="project" value="UniProtKB-UniPathway"/>
</dbReference>
<comment type="pathway">
    <text evidence="1">Cofactor biosynthesis; (R)-pantothenate biosynthesis; (R)-pantoate from 3-methyl-2-oxobutanoate: step 2/2.</text>
</comment>
<evidence type="ECO:0000259" key="10">
    <source>
        <dbReference type="Pfam" id="PF02558"/>
    </source>
</evidence>
<feature type="domain" description="Ketopantoate reductase C-terminal" evidence="11">
    <location>
        <begin position="188"/>
        <end position="330"/>
    </location>
</feature>
<evidence type="ECO:0000256" key="8">
    <source>
        <dbReference type="ARBA" id="ARBA00032024"/>
    </source>
</evidence>
<dbReference type="EMBL" id="FOFG01000007">
    <property type="protein sequence ID" value="SEQ72104.1"/>
    <property type="molecule type" value="Genomic_DNA"/>
</dbReference>
<evidence type="ECO:0000256" key="4">
    <source>
        <dbReference type="ARBA" id="ARBA00019465"/>
    </source>
</evidence>